<proteinExistence type="predicted"/>
<comment type="caution">
    <text evidence="4">The sequence shown here is derived from an EMBL/GenBank/DDBJ whole genome shotgun (WGS) entry which is preliminary data.</text>
</comment>
<dbReference type="GO" id="GO:0016491">
    <property type="term" value="F:oxidoreductase activity"/>
    <property type="evidence" value="ECO:0007669"/>
    <property type="project" value="UniProtKB-KW"/>
</dbReference>
<organism evidence="4 5">
    <name type="scientific">Symbiodinium microadriaticum</name>
    <name type="common">Dinoflagellate</name>
    <name type="synonym">Zooxanthella microadriatica</name>
    <dbReference type="NCBI Taxonomy" id="2951"/>
    <lineage>
        <taxon>Eukaryota</taxon>
        <taxon>Sar</taxon>
        <taxon>Alveolata</taxon>
        <taxon>Dinophyceae</taxon>
        <taxon>Suessiales</taxon>
        <taxon>Symbiodiniaceae</taxon>
        <taxon>Symbiodinium</taxon>
    </lineage>
</organism>
<evidence type="ECO:0000256" key="1">
    <source>
        <dbReference type="ARBA" id="ARBA00023002"/>
    </source>
</evidence>
<dbReference type="SUPFAM" id="SSF51197">
    <property type="entry name" value="Clavaminate synthase-like"/>
    <property type="match status" value="1"/>
</dbReference>
<name>A0A1Q9CZ74_SYMMI</name>
<evidence type="ECO:0000259" key="3">
    <source>
        <dbReference type="Pfam" id="PF02668"/>
    </source>
</evidence>
<feature type="region of interest" description="Disordered" evidence="2">
    <location>
        <begin position="302"/>
        <end position="325"/>
    </location>
</feature>
<dbReference type="OrthoDB" id="444808at2759"/>
<dbReference type="Proteomes" id="UP000186817">
    <property type="component" value="Unassembled WGS sequence"/>
</dbReference>
<dbReference type="InterPro" id="IPR003819">
    <property type="entry name" value="TauD/TfdA-like"/>
</dbReference>
<dbReference type="OMA" id="RTCHETE"/>
<keyword evidence="1" id="KW-0560">Oxidoreductase</keyword>
<reference evidence="4 5" key="1">
    <citation type="submission" date="2016-02" db="EMBL/GenBank/DDBJ databases">
        <title>Genome analysis of coral dinoflagellate symbionts highlights evolutionary adaptations to a symbiotic lifestyle.</title>
        <authorList>
            <person name="Aranda M."/>
            <person name="Li Y."/>
            <person name="Liew Y.J."/>
            <person name="Baumgarten S."/>
            <person name="Simakov O."/>
            <person name="Wilson M."/>
            <person name="Piel J."/>
            <person name="Ashoor H."/>
            <person name="Bougouffa S."/>
            <person name="Bajic V.B."/>
            <person name="Ryu T."/>
            <person name="Ravasi T."/>
            <person name="Bayer T."/>
            <person name="Micklem G."/>
            <person name="Kim H."/>
            <person name="Bhak J."/>
            <person name="Lajeunesse T.C."/>
            <person name="Voolstra C.R."/>
        </authorList>
    </citation>
    <scope>NUCLEOTIDE SEQUENCE [LARGE SCALE GENOMIC DNA]</scope>
    <source>
        <strain evidence="4 5">CCMP2467</strain>
    </source>
</reference>
<accession>A0A1Q9CZ74</accession>
<dbReference type="Pfam" id="PF02668">
    <property type="entry name" value="TauD"/>
    <property type="match status" value="1"/>
</dbReference>
<evidence type="ECO:0000313" key="4">
    <source>
        <dbReference type="EMBL" id="OLP88226.1"/>
    </source>
</evidence>
<dbReference type="Gene3D" id="3.60.130.10">
    <property type="entry name" value="Clavaminate synthase-like"/>
    <property type="match status" value="1"/>
</dbReference>
<dbReference type="PANTHER" id="PTHR10696">
    <property type="entry name" value="GAMMA-BUTYROBETAINE HYDROXYLASE-RELATED"/>
    <property type="match status" value="1"/>
</dbReference>
<feature type="domain" description="TauD/TfdA-like" evidence="3">
    <location>
        <begin position="1089"/>
        <end position="1293"/>
    </location>
</feature>
<keyword evidence="5" id="KW-1185">Reference proteome</keyword>
<dbReference type="InterPro" id="IPR050411">
    <property type="entry name" value="AlphaKG_dependent_hydroxylases"/>
</dbReference>
<dbReference type="PANTHER" id="PTHR10696:SF21">
    <property type="entry name" value="TAUD_TFDA-LIKE DOMAIN-CONTAINING PROTEIN"/>
    <property type="match status" value="1"/>
</dbReference>
<gene>
    <name evidence="4" type="ORF">AK812_SmicGene30489</name>
</gene>
<dbReference type="InterPro" id="IPR042098">
    <property type="entry name" value="TauD-like_sf"/>
</dbReference>
<evidence type="ECO:0000256" key="2">
    <source>
        <dbReference type="SAM" id="MobiDB-lite"/>
    </source>
</evidence>
<sequence length="1307" mass="144065">MATGAAASRDLEQLRSLLGSARLSDALVKFVESLGVESLADFVGLVESSKYESQLAELILDKSPEKGSMLQLARLRTAWSEASAAIQQQRKRKLEGVAEDAEEPLDPVVAENLQSSWQRLYGHRLDIHLTPSDSLLGRVYRELQRGTASLIPARKITSLFHASLPQPKTEVALHLSLKLQVATEPGPVRDLADYYFRLRILANAYCLAGSHKVDSVLHPGTQVTFSPLEINLNYSDQALQKANNVQAPPAAQLAWLETRDLHTRSKMVEFLRMSYPQGEALFKALAETELLWNSTSQLPVLTSPDAAHPSGSSPTKAGRKDRTCHETEAKRFPELVRAVNSFLRSHCPDSHWTSVAIAHNQFAFPHRDSANLKDSSNISMAIGTFQDGGLLIECPDGPLHISDNAANTEVRAAALDNSHKPVIFSPFKLHSSLPWTGDRMAITLRPGSASLGPRECTALEGPILEDTVSYLDGNAVAKGFYDQCRAQGLSFCARAMALLGPCLPHWRFRQVEALRLLAKALRPWEQDLQSLMAPSVKAVAATKKPAFLLACAILSRWPDLSNALRFVTGYKVVGEIENSGLFRPVQPSEDPSFGLPALLGQAAVDNFRLLQDRVKPSDLDDELRQTCLDEIALGHARGPYSAAEMDAESGIGGWRPLERFMILQSDKCRPIDSGKRPGHNAAARERETIYTTSVDAFQPLLLLVREWLSCSAFAQGFPCFARFMIGTEDMKHAYRQCPVHPDNLCVTCTAYWDNVAQDHRFIVSQGLPFGLSSAVLCFNRTPTFLAALCRRVCAAPVLQFFNDSGIADLECARGSAQAAMRACFSFAGAELDPGKSQPPAACRVFLGLSANLALANSDDCISFDLKPGFREALADEVRAILSDGRLNSGRASKLRGKFGWAASGTYGRCGRAGLAPLVTRQFTDTSDELTPALRDCLRFHLHLAEFVPPRLVSMAQAQPRPVRIYSDASYEPSAQVPARLGFVIFPSDDHVQPLGMSMDISDAVLGRFQVRQTQINGCEALAGVIIPANAPDLLRGRDIVWFVDNQAACQILMKGSSSLPDIAVIAAVTQLLFTRLGWMDFKIRGRSPKAAEQGGEFLIADGRKMFKELDEAWLEKVYDSDVVYSTAEFPMGFIESLPEFVQPAVEPLAYGALTQALKMKVDFKTELRWEKSDYDGSKILQVRAMPQYPVIRHHATGEPCWWGSMHSHAEYLRSEREKVFGEAQETTGASRINKTDVFYGKSGDKVEVDWLKHLDKVTLDCAIKVKMEPGDMVLLDNYLVMHGRCPFEGTRLHAVSWFKSPDYTKAA</sequence>
<evidence type="ECO:0000313" key="5">
    <source>
        <dbReference type="Proteomes" id="UP000186817"/>
    </source>
</evidence>
<protein>
    <recommendedName>
        <fullName evidence="3">TauD/TfdA-like domain-containing protein</fullName>
    </recommendedName>
</protein>
<dbReference type="EMBL" id="LSRX01000824">
    <property type="protein sequence ID" value="OLP88226.1"/>
    <property type="molecule type" value="Genomic_DNA"/>
</dbReference>